<dbReference type="InterPro" id="IPR053134">
    <property type="entry name" value="RNA-dir_DNA_polymerase"/>
</dbReference>
<name>A0AAD4ZEC2_PRUDU</name>
<dbReference type="PANTHER" id="PTHR24559">
    <property type="entry name" value="TRANSPOSON TY3-I GAG-POL POLYPROTEIN"/>
    <property type="match status" value="1"/>
</dbReference>
<dbReference type="Proteomes" id="UP001054821">
    <property type="component" value="Chromosome 2"/>
</dbReference>
<sequence>MWEFLLYSHASATYQRAMTAVFHDMMGKEVEDYMDDLVVKSKNRGSHQEVMRRVLERCRLYGLKINLKKYAFEVSSGTFLGFQLVVK</sequence>
<dbReference type="InterPro" id="IPR000477">
    <property type="entry name" value="RT_dom"/>
</dbReference>
<dbReference type="PROSITE" id="PS50878">
    <property type="entry name" value="RT_POL"/>
    <property type="match status" value="1"/>
</dbReference>
<dbReference type="SUPFAM" id="SSF56672">
    <property type="entry name" value="DNA/RNA polymerases"/>
    <property type="match status" value="1"/>
</dbReference>
<proteinExistence type="predicted"/>
<organism evidence="2 3">
    <name type="scientific">Prunus dulcis</name>
    <name type="common">Almond</name>
    <name type="synonym">Amygdalus dulcis</name>
    <dbReference type="NCBI Taxonomy" id="3755"/>
    <lineage>
        <taxon>Eukaryota</taxon>
        <taxon>Viridiplantae</taxon>
        <taxon>Streptophyta</taxon>
        <taxon>Embryophyta</taxon>
        <taxon>Tracheophyta</taxon>
        <taxon>Spermatophyta</taxon>
        <taxon>Magnoliopsida</taxon>
        <taxon>eudicotyledons</taxon>
        <taxon>Gunneridae</taxon>
        <taxon>Pentapetalae</taxon>
        <taxon>rosids</taxon>
        <taxon>fabids</taxon>
        <taxon>Rosales</taxon>
        <taxon>Rosaceae</taxon>
        <taxon>Amygdaloideae</taxon>
        <taxon>Amygdaleae</taxon>
        <taxon>Prunus</taxon>
    </lineage>
</organism>
<feature type="domain" description="Reverse transcriptase" evidence="1">
    <location>
        <begin position="1"/>
        <end position="84"/>
    </location>
</feature>
<keyword evidence="3" id="KW-1185">Reference proteome</keyword>
<dbReference type="Gene3D" id="3.30.70.270">
    <property type="match status" value="1"/>
</dbReference>
<dbReference type="InterPro" id="IPR043128">
    <property type="entry name" value="Rev_trsase/Diguanyl_cyclase"/>
</dbReference>
<gene>
    <name evidence="2" type="ORF">L3X38_011458</name>
</gene>
<reference evidence="2 3" key="1">
    <citation type="journal article" date="2022" name="G3 (Bethesda)">
        <title>Whole-genome sequence and methylome profiling of the almond [Prunus dulcis (Mill.) D.A. Webb] cultivar 'Nonpareil'.</title>
        <authorList>
            <person name="D'Amico-Willman K.M."/>
            <person name="Ouma W.Z."/>
            <person name="Meulia T."/>
            <person name="Sideli G.M."/>
            <person name="Gradziel T.M."/>
            <person name="Fresnedo-Ramirez J."/>
        </authorList>
    </citation>
    <scope>NUCLEOTIDE SEQUENCE [LARGE SCALE GENOMIC DNA]</scope>
    <source>
        <strain evidence="2">Clone GOH B32 T37-40</strain>
    </source>
</reference>
<dbReference type="EMBL" id="JAJFAZ020000002">
    <property type="protein sequence ID" value="KAI5343582.1"/>
    <property type="molecule type" value="Genomic_DNA"/>
</dbReference>
<dbReference type="InterPro" id="IPR043502">
    <property type="entry name" value="DNA/RNA_pol_sf"/>
</dbReference>
<dbReference type="AlphaFoldDB" id="A0AAD4ZEC2"/>
<dbReference type="CDD" id="cd01647">
    <property type="entry name" value="RT_LTR"/>
    <property type="match status" value="1"/>
</dbReference>
<protein>
    <recommendedName>
        <fullName evidence="1">Reverse transcriptase domain-containing protein</fullName>
    </recommendedName>
</protein>
<accession>A0AAD4ZEC2</accession>
<evidence type="ECO:0000313" key="2">
    <source>
        <dbReference type="EMBL" id="KAI5343582.1"/>
    </source>
</evidence>
<evidence type="ECO:0000313" key="3">
    <source>
        <dbReference type="Proteomes" id="UP001054821"/>
    </source>
</evidence>
<comment type="caution">
    <text evidence="2">The sequence shown here is derived from an EMBL/GenBank/DDBJ whole genome shotgun (WGS) entry which is preliminary data.</text>
</comment>
<dbReference type="PANTHER" id="PTHR24559:SF439">
    <property type="entry name" value="RETROTRANSPOSON, UNCLASSIFIED-LIKE PROTEIN"/>
    <property type="match status" value="1"/>
</dbReference>
<dbReference type="Pfam" id="PF00078">
    <property type="entry name" value="RVT_1"/>
    <property type="match status" value="1"/>
</dbReference>
<evidence type="ECO:0000259" key="1">
    <source>
        <dbReference type="PROSITE" id="PS50878"/>
    </source>
</evidence>